<evidence type="ECO:0000313" key="1">
    <source>
        <dbReference type="EMBL" id="SDX19235.1"/>
    </source>
</evidence>
<dbReference type="RefSeq" id="WP_200773720.1">
    <property type="nucleotide sequence ID" value="NZ_FNNG01000007.1"/>
</dbReference>
<dbReference type="EMBL" id="FNNG01000007">
    <property type="protein sequence ID" value="SDX19235.1"/>
    <property type="molecule type" value="Genomic_DNA"/>
</dbReference>
<sequence length="71" mass="8051">MDQAELLQDLVSTFKLNTTNKNKGDINRLSPEVLDMIESMIKNNKEVDKDNHTLADEKPSIILSDNEFGKC</sequence>
<dbReference type="AlphaFoldDB" id="A0A1H2ZPE0"/>
<proteinExistence type="predicted"/>
<keyword evidence="2" id="KW-1185">Reference proteome</keyword>
<gene>
    <name evidence="1" type="ORF">SAMN05660923_01902</name>
</gene>
<accession>A0A1H2ZPE0</accession>
<evidence type="ECO:0000313" key="2">
    <source>
        <dbReference type="Proteomes" id="UP000198828"/>
    </source>
</evidence>
<protein>
    <submittedName>
        <fullName evidence="1">Methyl-accepting chemotaxis protein</fullName>
    </submittedName>
</protein>
<dbReference type="Proteomes" id="UP000198828">
    <property type="component" value="Unassembled WGS sequence"/>
</dbReference>
<reference evidence="1 2" key="1">
    <citation type="submission" date="2016-10" db="EMBL/GenBank/DDBJ databases">
        <authorList>
            <person name="de Groot N.N."/>
        </authorList>
    </citation>
    <scope>NUCLEOTIDE SEQUENCE [LARGE SCALE GENOMIC DNA]</scope>
    <source>
        <strain evidence="1 2">DSM 23310</strain>
    </source>
</reference>
<organism evidence="1 2">
    <name type="scientific">Tepidimicrobium xylanilyticum</name>
    <dbReference type="NCBI Taxonomy" id="1123352"/>
    <lineage>
        <taxon>Bacteria</taxon>
        <taxon>Bacillati</taxon>
        <taxon>Bacillota</taxon>
        <taxon>Tissierellia</taxon>
        <taxon>Tissierellales</taxon>
        <taxon>Tepidimicrobiaceae</taxon>
        <taxon>Tepidimicrobium</taxon>
    </lineage>
</organism>
<name>A0A1H2ZPE0_9FIRM</name>